<protein>
    <recommendedName>
        <fullName evidence="6">Lipoprotein</fullName>
    </recommendedName>
</protein>
<dbReference type="Proteomes" id="UP000284514">
    <property type="component" value="Unassembled WGS sequence"/>
</dbReference>
<dbReference type="Proteomes" id="UP000320533">
    <property type="component" value="Plasmid pBUN1"/>
</dbReference>
<evidence type="ECO:0008006" key="6">
    <source>
        <dbReference type="Google" id="ProtNLM"/>
    </source>
</evidence>
<geneLocation type="plasmid" evidence="5">
    <name>pbun1 dna</name>
</geneLocation>
<reference evidence="2" key="3">
    <citation type="submission" date="2022-10" db="EMBL/GenBank/DDBJ databases">
        <title>Human gut microbiome strain richness.</title>
        <authorList>
            <person name="Chen-Liaw A."/>
        </authorList>
    </citation>
    <scope>NUCLEOTIDE SEQUENCE</scope>
    <source>
        <strain evidence="2">BSD2780061687st1_G10_BSD2780061687b_171204</strain>
    </source>
</reference>
<dbReference type="KEGG" id="bun:Bun01g_38830"/>
<organism evidence="3 4">
    <name type="scientific">Bacteroides uniformis</name>
    <dbReference type="NCBI Taxonomy" id="820"/>
    <lineage>
        <taxon>Bacteria</taxon>
        <taxon>Pseudomonadati</taxon>
        <taxon>Bacteroidota</taxon>
        <taxon>Bacteroidia</taxon>
        <taxon>Bacteroidales</taxon>
        <taxon>Bacteroidaceae</taxon>
        <taxon>Bacteroides</taxon>
    </lineage>
</organism>
<dbReference type="RefSeq" id="WP_117952188.1">
    <property type="nucleotide sequence ID" value="NZ_AP019725.1"/>
</dbReference>
<sequence length="177" mass="20436">MKHTYFTLFFCLLSLLLGSCDKNVDDFYPPYNYNYYIAFVDESGKDLLEGISTTLSDTKLPILEKGTYSYVFIPPNSKDQFTFSGIIELENVKGHNALGIHLGMADWHLHKKPEVITHNFASSFIFGDDEMHELVSYWKFDSMYKKADLVRVTIDNVDARIEMDTYKFQSLAILTLK</sequence>
<evidence type="ECO:0000313" key="2">
    <source>
        <dbReference type="EMBL" id="MDC1857480.1"/>
    </source>
</evidence>
<name>A0A414BAD8_BACUN</name>
<accession>A0A414BAD8</accession>
<evidence type="ECO:0000313" key="5">
    <source>
        <dbReference type="Proteomes" id="UP000320533"/>
    </source>
</evidence>
<geneLocation type="plasmid" evidence="1">
    <name>pBUN1</name>
</geneLocation>
<reference evidence="3 4" key="1">
    <citation type="submission" date="2018-08" db="EMBL/GenBank/DDBJ databases">
        <title>A genome reference for cultivated species of the human gut microbiota.</title>
        <authorList>
            <person name="Zou Y."/>
            <person name="Xue W."/>
            <person name="Luo G."/>
        </authorList>
    </citation>
    <scope>NUCLEOTIDE SEQUENCE [LARGE SCALE GENOMIC DNA]</scope>
    <source>
        <strain evidence="3 4">AM34-25</strain>
    </source>
</reference>
<dbReference type="EMBL" id="QSIF01000064">
    <property type="protein sequence ID" value="RHC71008.1"/>
    <property type="molecule type" value="Genomic_DNA"/>
</dbReference>
<evidence type="ECO:0000313" key="3">
    <source>
        <dbReference type="EMBL" id="RHC71008.1"/>
    </source>
</evidence>
<gene>
    <name evidence="1" type="ORF">Bun01g_38830</name>
    <name evidence="3" type="ORF">DW831_20255</name>
    <name evidence="2" type="ORF">POZ22_22315</name>
</gene>
<proteinExistence type="predicted"/>
<reference evidence="1 5" key="2">
    <citation type="submission" date="2019-06" db="EMBL/GenBank/DDBJ databases">
        <title>Complete genome sequence of Bacteroides uniformis NBRC 113350.</title>
        <authorList>
            <person name="Miura T."/>
            <person name="Furukawa M."/>
            <person name="Shimamura M."/>
            <person name="Ohyama Y."/>
            <person name="Yamazoe A."/>
            <person name="Kawasaki H."/>
        </authorList>
    </citation>
    <scope>NUCLEOTIDE SEQUENCE [LARGE SCALE GENOMIC DNA]</scope>
    <source>
        <strain evidence="1 5">NBRC 113350</strain>
        <plasmid evidence="1">pBUN1</plasmid>
        <plasmid evidence="5">pbun1 dna</plasmid>
    </source>
</reference>
<keyword evidence="1" id="KW-0614">Plasmid</keyword>
<dbReference type="EMBL" id="JAQNSB010000065">
    <property type="protein sequence ID" value="MDC1857480.1"/>
    <property type="molecule type" value="Genomic_DNA"/>
</dbReference>
<evidence type="ECO:0000313" key="4">
    <source>
        <dbReference type="Proteomes" id="UP000284514"/>
    </source>
</evidence>
<evidence type="ECO:0000313" key="1">
    <source>
        <dbReference type="EMBL" id="BBK89513.1"/>
    </source>
</evidence>
<dbReference type="Proteomes" id="UP001214113">
    <property type="component" value="Unassembled WGS sequence"/>
</dbReference>
<dbReference type="AlphaFoldDB" id="A0A414BAD8"/>
<dbReference type="PROSITE" id="PS51257">
    <property type="entry name" value="PROKAR_LIPOPROTEIN"/>
    <property type="match status" value="1"/>
</dbReference>
<dbReference type="EMBL" id="AP019725">
    <property type="protein sequence ID" value="BBK89513.1"/>
    <property type="molecule type" value="Genomic_DNA"/>
</dbReference>